<reference evidence="8 9" key="1">
    <citation type="submission" date="2015-11" db="EMBL/GenBank/DDBJ databases">
        <title>Genomic analysis of 38 Legionella species identifies large and diverse effector repertoires.</title>
        <authorList>
            <person name="Burstein D."/>
            <person name="Amaro F."/>
            <person name="Zusman T."/>
            <person name="Lifshitz Z."/>
            <person name="Cohen O."/>
            <person name="Gilbert J.A."/>
            <person name="Pupko T."/>
            <person name="Shuman H.A."/>
            <person name="Segal G."/>
        </authorList>
    </citation>
    <scope>NUCLEOTIDE SEQUENCE [LARGE SCALE GENOMIC DNA]</scope>
    <source>
        <strain evidence="8 9">BL-540</strain>
    </source>
</reference>
<name>A0A0W0V7K6_9GAMM</name>
<dbReference type="GO" id="GO:0046872">
    <property type="term" value="F:metal ion binding"/>
    <property type="evidence" value="ECO:0007669"/>
    <property type="project" value="UniProtKB-KW"/>
</dbReference>
<evidence type="ECO:0000256" key="4">
    <source>
        <dbReference type="ARBA" id="ARBA00023004"/>
    </source>
</evidence>
<gene>
    <name evidence="8" type="primary">puuB</name>
    <name evidence="8" type="ORF">Ljor_0353</name>
</gene>
<evidence type="ECO:0000256" key="3">
    <source>
        <dbReference type="ARBA" id="ARBA00023002"/>
    </source>
</evidence>
<keyword evidence="3 8" id="KW-0560">Oxidoreductase</keyword>
<keyword evidence="2" id="KW-0479">Metal-binding</keyword>
<comment type="caution">
    <text evidence="8">The sequence shown here is derived from an EMBL/GenBank/DDBJ whole genome shotgun (WGS) entry which is preliminary data.</text>
</comment>
<dbReference type="GO" id="GO:0051537">
    <property type="term" value="F:2 iron, 2 sulfur cluster binding"/>
    <property type="evidence" value="ECO:0007669"/>
    <property type="project" value="UniProtKB-KW"/>
</dbReference>
<dbReference type="GO" id="GO:0005737">
    <property type="term" value="C:cytoplasm"/>
    <property type="evidence" value="ECO:0007669"/>
    <property type="project" value="TreeGrafter"/>
</dbReference>
<dbReference type="Pfam" id="PF00355">
    <property type="entry name" value="Rieske"/>
    <property type="match status" value="1"/>
</dbReference>
<keyword evidence="1" id="KW-0001">2Fe-2S</keyword>
<evidence type="ECO:0000313" key="9">
    <source>
        <dbReference type="Proteomes" id="UP000055035"/>
    </source>
</evidence>
<dbReference type="Gene3D" id="3.50.50.60">
    <property type="entry name" value="FAD/NAD(P)-binding domain"/>
    <property type="match status" value="1"/>
</dbReference>
<dbReference type="InterPro" id="IPR038010">
    <property type="entry name" value="YhfW_C"/>
</dbReference>
<dbReference type="PANTHER" id="PTHR13847">
    <property type="entry name" value="SARCOSINE DEHYDROGENASE-RELATED"/>
    <property type="match status" value="1"/>
</dbReference>
<keyword evidence="9" id="KW-1185">Reference proteome</keyword>
<evidence type="ECO:0000259" key="7">
    <source>
        <dbReference type="PROSITE" id="PS51296"/>
    </source>
</evidence>
<evidence type="ECO:0000256" key="2">
    <source>
        <dbReference type="ARBA" id="ARBA00022723"/>
    </source>
</evidence>
<keyword evidence="5" id="KW-0411">Iron-sulfur</keyword>
<dbReference type="Gene3D" id="3.30.9.10">
    <property type="entry name" value="D-Amino Acid Oxidase, subunit A, domain 2"/>
    <property type="match status" value="1"/>
</dbReference>
<dbReference type="Proteomes" id="UP000055035">
    <property type="component" value="Unassembled WGS sequence"/>
</dbReference>
<dbReference type="PROSITE" id="PS51296">
    <property type="entry name" value="RIESKE"/>
    <property type="match status" value="1"/>
</dbReference>
<dbReference type="InterPro" id="IPR017941">
    <property type="entry name" value="Rieske_2Fe-2S"/>
</dbReference>
<dbReference type="RefSeq" id="WP_058469933.1">
    <property type="nucleotide sequence ID" value="NZ_CAAAIC010000007.1"/>
</dbReference>
<evidence type="ECO:0000256" key="6">
    <source>
        <dbReference type="ARBA" id="ARBA00023157"/>
    </source>
</evidence>
<dbReference type="CDD" id="cd03477">
    <property type="entry name" value="Rieske_YhfW_C"/>
    <property type="match status" value="1"/>
</dbReference>
<protein>
    <submittedName>
        <fullName evidence="8">Gamma-glutamylputrescine oxidoreductase</fullName>
        <ecNumber evidence="8">1.4.3.-</ecNumber>
    </submittedName>
</protein>
<organism evidence="8 9">
    <name type="scientific">Legionella jordanis</name>
    <dbReference type="NCBI Taxonomy" id="456"/>
    <lineage>
        <taxon>Bacteria</taxon>
        <taxon>Pseudomonadati</taxon>
        <taxon>Pseudomonadota</taxon>
        <taxon>Gammaproteobacteria</taxon>
        <taxon>Legionellales</taxon>
        <taxon>Legionellaceae</taxon>
        <taxon>Legionella</taxon>
    </lineage>
</organism>
<dbReference type="InterPro" id="IPR006076">
    <property type="entry name" value="FAD-dep_OxRdtase"/>
</dbReference>
<dbReference type="EC" id="1.4.3.-" evidence="8"/>
<keyword evidence="6" id="KW-1015">Disulfide bond</keyword>
<dbReference type="InterPro" id="IPR036188">
    <property type="entry name" value="FAD/NAD-bd_sf"/>
</dbReference>
<feature type="domain" description="Rieske" evidence="7">
    <location>
        <begin position="416"/>
        <end position="503"/>
    </location>
</feature>
<dbReference type="InterPro" id="IPR005805">
    <property type="entry name" value="Rieske_Fe-S_prot_C"/>
</dbReference>
<evidence type="ECO:0000313" key="8">
    <source>
        <dbReference type="EMBL" id="KTD16047.1"/>
    </source>
</evidence>
<keyword evidence="4" id="KW-0408">Iron</keyword>
<dbReference type="Pfam" id="PF01266">
    <property type="entry name" value="DAO"/>
    <property type="match status" value="1"/>
</dbReference>
<dbReference type="GO" id="GO:0016491">
    <property type="term" value="F:oxidoreductase activity"/>
    <property type="evidence" value="ECO:0007669"/>
    <property type="project" value="UniProtKB-KW"/>
</dbReference>
<dbReference type="STRING" id="456.Ljor_0353"/>
<evidence type="ECO:0000256" key="5">
    <source>
        <dbReference type="ARBA" id="ARBA00023014"/>
    </source>
</evidence>
<dbReference type="FunFam" id="2.102.10.10:FF:000014">
    <property type="entry name" value="Oxidoreductase, FAD dependent"/>
    <property type="match status" value="1"/>
</dbReference>
<sequence length="503" mass="56000">MKGISLWKSISSRPSDYPHLNSDIEVDVAIIGGGITGVTAAMELSKAGKKVAVIESGQMGGATTSMSTGNLYVQTQPSYQRIASAFDLNTAKQVAHSRQMAIDYIEKNVRALEIPCHFSRRPWYGYSDAQKESYFSKEIETLKEMGLDVEYISSLPLELKFKKAAVLQNQARFNPLQYVLSMAAELAKQGCLIYENTHVIDIKENKDDCVIRSKSGRITAQKLFMATHSPLGFNKTQMFIAPYSSYVVAAYINRDEYPEGQFWGFTDNSFILSTHSVKEAKPEILLVAGSHHKTGQSQNMQGHIAEIEKYLHENFSVSEVAFRWSAQHFQAADKLPYIGLASHSSKHSYMATGFFADGLTYGTLAGILVADHILNNSNPFFEIYQSNRSNLMSSIGFISKENLNVMAQYAKDLPLAEETDFSSLPMGEGRVVEINREKCAVSRDSSNKLHIVSAVCTHMKCIVKWNNAEQTWDCPCHGSRFKPSGEVIEGPAMIDLENKEIKS</sequence>
<dbReference type="SUPFAM" id="SSF51905">
    <property type="entry name" value="FAD/NAD(P)-binding domain"/>
    <property type="match status" value="1"/>
</dbReference>
<evidence type="ECO:0000256" key="1">
    <source>
        <dbReference type="ARBA" id="ARBA00022714"/>
    </source>
</evidence>
<proteinExistence type="predicted"/>
<dbReference type="GO" id="GO:0016020">
    <property type="term" value="C:membrane"/>
    <property type="evidence" value="ECO:0007669"/>
    <property type="project" value="InterPro"/>
</dbReference>
<accession>A0A0W0V7K6</accession>
<dbReference type="SUPFAM" id="SSF50022">
    <property type="entry name" value="ISP domain"/>
    <property type="match status" value="1"/>
</dbReference>
<dbReference type="PRINTS" id="PR00162">
    <property type="entry name" value="RIESKE"/>
</dbReference>
<dbReference type="EMBL" id="LNYJ01000011">
    <property type="protein sequence ID" value="KTD16047.1"/>
    <property type="molecule type" value="Genomic_DNA"/>
</dbReference>
<dbReference type="AlphaFoldDB" id="A0A0W0V7K6"/>
<dbReference type="InterPro" id="IPR036922">
    <property type="entry name" value="Rieske_2Fe-2S_sf"/>
</dbReference>
<dbReference type="PANTHER" id="PTHR13847:SF274">
    <property type="entry name" value="RIESKE 2FE-2S IRON-SULFUR PROTEIN YHFW-RELATED"/>
    <property type="match status" value="1"/>
</dbReference>
<dbReference type="Gene3D" id="2.102.10.10">
    <property type="entry name" value="Rieske [2Fe-2S] iron-sulphur domain"/>
    <property type="match status" value="1"/>
</dbReference>
<dbReference type="PATRIC" id="fig|456.5.peg.378"/>